<keyword evidence="7" id="KW-1185">Reference proteome</keyword>
<evidence type="ECO:0000259" key="5">
    <source>
        <dbReference type="Pfam" id="PF00501"/>
    </source>
</evidence>
<comment type="similarity">
    <text evidence="1">Belongs to the ATP-dependent AMP-binding enzyme family.</text>
</comment>
<comment type="caution">
    <text evidence="6">The sequence shown here is derived from an EMBL/GenBank/DDBJ whole genome shotgun (WGS) entry which is preliminary data.</text>
</comment>
<evidence type="ECO:0000256" key="3">
    <source>
        <dbReference type="ARBA" id="ARBA00022741"/>
    </source>
</evidence>
<dbReference type="Pfam" id="PF00501">
    <property type="entry name" value="AMP-binding"/>
    <property type="match status" value="1"/>
</dbReference>
<evidence type="ECO:0000256" key="2">
    <source>
        <dbReference type="ARBA" id="ARBA00022598"/>
    </source>
</evidence>
<dbReference type="InterPro" id="IPR042099">
    <property type="entry name" value="ANL_N_sf"/>
</dbReference>
<sequence>MAILQSNDEPLYRPLNPEDSATFRFLARINAKLGLSLKSYEELQSCLVDTSALPPSNPAWFSEAKLSWAENMLHCRSDTKLAFIQATEPTPDFPSPELQKCTYLQLYNLVADLASALLLNGLEPGDRVGSYSSNCIENVVACLATAAVGGIWVSAAADFGPEGVLERFEQVQPKFIFAVDAVVYNAKVHRHTAKLSVLLSGLSKKGITPSKVIIIHTIPHPEDRGDWLPGWISWDSFLADGGECKLGRTSSGEIEWRRGPFDTPLWILFSSGTTGRPKPIVHRAGGMLLQAKKEFAICGDLKPEDVFFYYTTTGWMMWNFLVSGLSLGSTLVLYDGSPLRDPSYLWKLVDELGITIYGTSAKYIDHLSKVYRPREHHDLSTLRHIYSTGSPLAPPLFDYVYRHIRKDVLLGSITGGTDICSLFAGMCSALPVYRGEIQCRMLGMAVESFSPSGTLCAPDEPGELVCVKPFPCMPLGFWPLPGFAPDENVKAASYRYQQAYFSDVEGVWYHGDHIIITRSRCGNGGGLVMLGRSDGVLNPGGIRFGSSELYDVLDLCFSGASAEQTIVDSLAVGQKIDGGADERVILFVKLPEGHVLSADLEQKIKTEVRNRRSPRHVPARIIQTADIPYTLNGKRVEVLVKKIINGAPLSTVNPATLANPECLAFYAEVGAALRLEVGAK</sequence>
<feature type="domain" description="AMP-dependent synthetase/ligase" evidence="5">
    <location>
        <begin position="97"/>
        <end position="468"/>
    </location>
</feature>
<dbReference type="GO" id="GO:0006629">
    <property type="term" value="P:lipid metabolic process"/>
    <property type="evidence" value="ECO:0007669"/>
    <property type="project" value="InterPro"/>
</dbReference>
<dbReference type="NCBIfam" id="NF002937">
    <property type="entry name" value="PRK03584.1"/>
    <property type="match status" value="1"/>
</dbReference>
<dbReference type="GO" id="GO:0005524">
    <property type="term" value="F:ATP binding"/>
    <property type="evidence" value="ECO:0007669"/>
    <property type="project" value="UniProtKB-KW"/>
</dbReference>
<gene>
    <name evidence="6" type="ORF">LshimejAT787_0107040</name>
</gene>
<dbReference type="NCBIfam" id="TIGR01217">
    <property type="entry name" value="ac_ac_CoA_syn"/>
    <property type="match status" value="1"/>
</dbReference>
<dbReference type="Gene3D" id="3.40.50.12780">
    <property type="entry name" value="N-terminal domain of ligase-like"/>
    <property type="match status" value="1"/>
</dbReference>
<protein>
    <submittedName>
        <fullName evidence="6">Acetyl-coenzyme A synthetase N-terminus</fullName>
    </submittedName>
</protein>
<accession>A0A9P3UJW4</accession>
<dbReference type="EMBL" id="BRPK01000001">
    <property type="protein sequence ID" value="GLB33820.1"/>
    <property type="molecule type" value="Genomic_DNA"/>
</dbReference>
<dbReference type="PANTHER" id="PTHR42921:SF1">
    <property type="entry name" value="ACETOACETYL-COA SYNTHETASE"/>
    <property type="match status" value="1"/>
</dbReference>
<dbReference type="Proteomes" id="UP001063166">
    <property type="component" value="Unassembled WGS sequence"/>
</dbReference>
<evidence type="ECO:0000313" key="7">
    <source>
        <dbReference type="Proteomes" id="UP001063166"/>
    </source>
</evidence>
<dbReference type="SUPFAM" id="SSF56801">
    <property type="entry name" value="Acetyl-CoA synthetase-like"/>
    <property type="match status" value="1"/>
</dbReference>
<dbReference type="PROSITE" id="PS00455">
    <property type="entry name" value="AMP_BINDING"/>
    <property type="match status" value="1"/>
</dbReference>
<dbReference type="GO" id="GO:0030729">
    <property type="term" value="F:acetoacetate-CoA ligase activity"/>
    <property type="evidence" value="ECO:0007669"/>
    <property type="project" value="InterPro"/>
</dbReference>
<dbReference type="InterPro" id="IPR020845">
    <property type="entry name" value="AMP-binding_CS"/>
</dbReference>
<dbReference type="InterPro" id="IPR045851">
    <property type="entry name" value="AMP-bd_C_sf"/>
</dbReference>
<keyword evidence="4" id="KW-0067">ATP-binding</keyword>
<dbReference type="Gene3D" id="3.30.300.30">
    <property type="match status" value="1"/>
</dbReference>
<evidence type="ECO:0000256" key="4">
    <source>
        <dbReference type="ARBA" id="ARBA00022840"/>
    </source>
</evidence>
<keyword evidence="3" id="KW-0547">Nucleotide-binding</keyword>
<dbReference type="AlphaFoldDB" id="A0A9P3UJW4"/>
<evidence type="ECO:0000256" key="1">
    <source>
        <dbReference type="ARBA" id="ARBA00006432"/>
    </source>
</evidence>
<reference evidence="6" key="1">
    <citation type="submission" date="2022-07" db="EMBL/GenBank/DDBJ databases">
        <title>The genome of Lyophyllum shimeji provides insight into the initial evolution of ectomycorrhizal fungal genome.</title>
        <authorList>
            <person name="Kobayashi Y."/>
            <person name="Shibata T."/>
            <person name="Hirakawa H."/>
            <person name="Shigenobu S."/>
            <person name="Nishiyama T."/>
            <person name="Yamada A."/>
            <person name="Hasebe M."/>
            <person name="Kawaguchi M."/>
        </authorList>
    </citation>
    <scope>NUCLEOTIDE SEQUENCE</scope>
    <source>
        <strain evidence="6">AT787</strain>
    </source>
</reference>
<keyword evidence="2" id="KW-0436">Ligase</keyword>
<proteinExistence type="inferred from homology"/>
<dbReference type="InterPro" id="IPR005914">
    <property type="entry name" value="Acac_CoA_synth"/>
</dbReference>
<evidence type="ECO:0000313" key="6">
    <source>
        <dbReference type="EMBL" id="GLB33820.1"/>
    </source>
</evidence>
<dbReference type="OrthoDB" id="10253869at2759"/>
<dbReference type="InterPro" id="IPR000873">
    <property type="entry name" value="AMP-dep_synth/lig_dom"/>
</dbReference>
<name>A0A9P3UJW4_LYOSH</name>
<dbReference type="PANTHER" id="PTHR42921">
    <property type="entry name" value="ACETOACETYL-COA SYNTHETASE"/>
    <property type="match status" value="1"/>
</dbReference>
<organism evidence="6 7">
    <name type="scientific">Lyophyllum shimeji</name>
    <name type="common">Hon-shimeji</name>
    <name type="synonym">Tricholoma shimeji</name>
    <dbReference type="NCBI Taxonomy" id="47721"/>
    <lineage>
        <taxon>Eukaryota</taxon>
        <taxon>Fungi</taxon>
        <taxon>Dikarya</taxon>
        <taxon>Basidiomycota</taxon>
        <taxon>Agaricomycotina</taxon>
        <taxon>Agaricomycetes</taxon>
        <taxon>Agaricomycetidae</taxon>
        <taxon>Agaricales</taxon>
        <taxon>Tricholomatineae</taxon>
        <taxon>Lyophyllaceae</taxon>
        <taxon>Lyophyllum</taxon>
    </lineage>
</organism>